<dbReference type="AlphaFoldDB" id="A0A1C4UBI6"/>
<evidence type="ECO:0000313" key="5">
    <source>
        <dbReference type="Proteomes" id="UP000199629"/>
    </source>
</evidence>
<reference evidence="5" key="1">
    <citation type="submission" date="2016-06" db="EMBL/GenBank/DDBJ databases">
        <authorList>
            <person name="Varghese N."/>
            <person name="Submissions Spin"/>
        </authorList>
    </citation>
    <scope>NUCLEOTIDE SEQUENCE [LARGE SCALE GENOMIC DNA]</scope>
    <source>
        <strain evidence="5">DSM 45246</strain>
    </source>
</reference>
<dbReference type="Gene3D" id="2.70.70.10">
    <property type="entry name" value="Glucose Permease (Domain IIA)"/>
    <property type="match status" value="1"/>
</dbReference>
<name>A0A1C4UBI6_9ACTN</name>
<keyword evidence="2" id="KW-0812">Transmembrane</keyword>
<keyword evidence="2" id="KW-0472">Membrane</keyword>
<dbReference type="SUPFAM" id="SSF51261">
    <property type="entry name" value="Duplicated hybrid motif"/>
    <property type="match status" value="1"/>
</dbReference>
<evidence type="ECO:0000256" key="2">
    <source>
        <dbReference type="SAM" id="Phobius"/>
    </source>
</evidence>
<keyword evidence="5" id="KW-1185">Reference proteome</keyword>
<sequence length="223" mass="23653">MTWAVSDMLGSMTTAQPPGRRDRRRALRIGLAVGAAAALVAVAVVVVPLLPPPGPRPLFQLPVSCGETWRLGTYPGHDAYDVDLFPAEGEAWGRPVLASQAGTVTVAGINGSLGGRTPDNPKGPRGRGGGYWVKIDHGGRWETQYLHLLEPPLVRAGQRVARGEQLGRVGSTGNSGAPHLHYEQHRGWEKVETWFDGSASGITQDDSEYSVTLTSNNCPAGGS</sequence>
<dbReference type="GO" id="GO:0004222">
    <property type="term" value="F:metalloendopeptidase activity"/>
    <property type="evidence" value="ECO:0007669"/>
    <property type="project" value="TreeGrafter"/>
</dbReference>
<gene>
    <name evidence="4" type="ORF">GA0070214_101530</name>
</gene>
<dbReference type="InterPro" id="IPR016047">
    <property type="entry name" value="M23ase_b-sheet_dom"/>
</dbReference>
<protein>
    <submittedName>
        <fullName evidence="4">Peptidase family M23</fullName>
    </submittedName>
</protein>
<evidence type="ECO:0000259" key="3">
    <source>
        <dbReference type="Pfam" id="PF01551"/>
    </source>
</evidence>
<evidence type="ECO:0000313" key="4">
    <source>
        <dbReference type="EMBL" id="SCE69060.1"/>
    </source>
</evidence>
<organism evidence="4 5">
    <name type="scientific">Micromonospora chaiyaphumensis</name>
    <dbReference type="NCBI Taxonomy" id="307119"/>
    <lineage>
        <taxon>Bacteria</taxon>
        <taxon>Bacillati</taxon>
        <taxon>Actinomycetota</taxon>
        <taxon>Actinomycetes</taxon>
        <taxon>Micromonosporales</taxon>
        <taxon>Micromonosporaceae</taxon>
        <taxon>Micromonospora</taxon>
    </lineage>
</organism>
<feature type="region of interest" description="Disordered" evidence="1">
    <location>
        <begin position="1"/>
        <end position="21"/>
    </location>
</feature>
<dbReference type="PANTHER" id="PTHR21666:SF270">
    <property type="entry name" value="MUREIN HYDROLASE ACTIVATOR ENVC"/>
    <property type="match status" value="1"/>
</dbReference>
<keyword evidence="2" id="KW-1133">Transmembrane helix</keyword>
<feature type="transmembrane region" description="Helical" evidence="2">
    <location>
        <begin position="29"/>
        <end position="50"/>
    </location>
</feature>
<feature type="domain" description="M23ase beta-sheet core" evidence="3">
    <location>
        <begin position="93"/>
        <end position="191"/>
    </location>
</feature>
<evidence type="ECO:0000256" key="1">
    <source>
        <dbReference type="SAM" id="MobiDB-lite"/>
    </source>
</evidence>
<proteinExistence type="predicted"/>
<dbReference type="CDD" id="cd12797">
    <property type="entry name" value="M23_peptidase"/>
    <property type="match status" value="1"/>
</dbReference>
<dbReference type="InterPro" id="IPR050570">
    <property type="entry name" value="Cell_wall_metabolism_enzyme"/>
</dbReference>
<dbReference type="EMBL" id="FMCS01000001">
    <property type="protein sequence ID" value="SCE69060.1"/>
    <property type="molecule type" value="Genomic_DNA"/>
</dbReference>
<dbReference type="Pfam" id="PF01551">
    <property type="entry name" value="Peptidase_M23"/>
    <property type="match status" value="1"/>
</dbReference>
<dbReference type="InterPro" id="IPR011055">
    <property type="entry name" value="Dup_hybrid_motif"/>
</dbReference>
<dbReference type="PANTHER" id="PTHR21666">
    <property type="entry name" value="PEPTIDASE-RELATED"/>
    <property type="match status" value="1"/>
</dbReference>
<dbReference type="Proteomes" id="UP000199629">
    <property type="component" value="Unassembled WGS sequence"/>
</dbReference>
<accession>A0A1C4UBI6</accession>